<evidence type="ECO:0000256" key="7">
    <source>
        <dbReference type="SAM" id="Phobius"/>
    </source>
</evidence>
<dbReference type="EMBL" id="WOFE01000001">
    <property type="protein sequence ID" value="MBM5570163.1"/>
    <property type="molecule type" value="Genomic_DNA"/>
</dbReference>
<organism evidence="9 10">
    <name type="scientific">Deefgea chitinilytica</name>
    <dbReference type="NCBI Taxonomy" id="570276"/>
    <lineage>
        <taxon>Bacteria</taxon>
        <taxon>Pseudomonadati</taxon>
        <taxon>Pseudomonadota</taxon>
        <taxon>Betaproteobacteria</taxon>
        <taxon>Neisseriales</taxon>
        <taxon>Chitinibacteraceae</taxon>
        <taxon>Deefgea</taxon>
    </lineage>
</organism>
<evidence type="ECO:0000256" key="2">
    <source>
        <dbReference type="ARBA" id="ARBA00005745"/>
    </source>
</evidence>
<feature type="transmembrane region" description="Helical" evidence="7">
    <location>
        <begin position="301"/>
        <end position="321"/>
    </location>
</feature>
<feature type="domain" description="Type II secretion system protein GspF" evidence="8">
    <location>
        <begin position="197"/>
        <end position="316"/>
    </location>
</feature>
<feature type="domain" description="Type II secretion system protein GspF" evidence="8">
    <location>
        <begin position="19"/>
        <end position="129"/>
    </location>
</feature>
<dbReference type="Proteomes" id="UP001195660">
    <property type="component" value="Unassembled WGS sequence"/>
</dbReference>
<evidence type="ECO:0000256" key="1">
    <source>
        <dbReference type="ARBA" id="ARBA00004651"/>
    </source>
</evidence>
<dbReference type="InterPro" id="IPR018076">
    <property type="entry name" value="T2SS_GspF_dom"/>
</dbReference>
<dbReference type="Pfam" id="PF00482">
    <property type="entry name" value="T2SSF"/>
    <property type="match status" value="2"/>
</dbReference>
<gene>
    <name evidence="9" type="ORF">GM173_01050</name>
</gene>
<evidence type="ECO:0000256" key="5">
    <source>
        <dbReference type="ARBA" id="ARBA00022989"/>
    </source>
</evidence>
<evidence type="ECO:0000256" key="3">
    <source>
        <dbReference type="ARBA" id="ARBA00022475"/>
    </source>
</evidence>
<evidence type="ECO:0000313" key="10">
    <source>
        <dbReference type="Proteomes" id="UP001195660"/>
    </source>
</evidence>
<accession>A0ABS2C7N3</accession>
<dbReference type="PANTHER" id="PTHR30012:SF0">
    <property type="entry name" value="TYPE II SECRETION SYSTEM PROTEIN F-RELATED"/>
    <property type="match status" value="1"/>
</dbReference>
<evidence type="ECO:0000259" key="8">
    <source>
        <dbReference type="Pfam" id="PF00482"/>
    </source>
</evidence>
<evidence type="ECO:0000256" key="6">
    <source>
        <dbReference type="ARBA" id="ARBA00023136"/>
    </source>
</evidence>
<evidence type="ECO:0000313" key="9">
    <source>
        <dbReference type="EMBL" id="MBM5570163.1"/>
    </source>
</evidence>
<name>A0ABS2C7N3_9NEIS</name>
<protein>
    <recommendedName>
        <fullName evidence="8">Type II secretion system protein GspF domain-containing protein</fullName>
    </recommendedName>
</protein>
<dbReference type="InterPro" id="IPR003004">
    <property type="entry name" value="GspF/PilC"/>
</dbReference>
<comment type="similarity">
    <text evidence="2">Belongs to the GSP F family.</text>
</comment>
<keyword evidence="10" id="KW-1185">Reference proteome</keyword>
<keyword evidence="4 7" id="KW-0812">Transmembrane</keyword>
<feature type="transmembrane region" description="Helical" evidence="7">
    <location>
        <begin position="139"/>
        <end position="159"/>
    </location>
</feature>
<sequence length="328" mass="35598">MTMQSKPKLPWPVRAELFSQLATLERAGLSAAHALASINLPTRYQTNLEMMRKALKRGKTIAQAGAQAGIFNSLETALIAAACQAGSPAATYTRLAEQAALHARLAKQIRAKLALPALMLLLGLLINPLPALIMGTLSVGGYLFGILMPLILIAAMYMLGRSVLNAIEQDTHSSMARLLLQLPLFGAWYRRSKQRNFVDSLALLLHAGVSMFAAIPIAQSTIHCGYLEAQCKPLLRQLQRGQSLTEALTFVPWLTDATLIAMVKTGETSGTLPEMLQRFATQLNADLEHTATQFAAWLPRIIYALIAAWIAWGILASGAFMPQVPSDL</sequence>
<comment type="caution">
    <text evidence="9">The sequence shown here is derived from an EMBL/GenBank/DDBJ whole genome shotgun (WGS) entry which is preliminary data.</text>
</comment>
<keyword evidence="3" id="KW-1003">Cell membrane</keyword>
<dbReference type="Gene3D" id="1.20.81.30">
    <property type="entry name" value="Type II secretion system (T2SS), domain F"/>
    <property type="match status" value="2"/>
</dbReference>
<evidence type="ECO:0000256" key="4">
    <source>
        <dbReference type="ARBA" id="ARBA00022692"/>
    </source>
</evidence>
<dbReference type="InterPro" id="IPR042094">
    <property type="entry name" value="T2SS_GspF_sf"/>
</dbReference>
<comment type="subcellular location">
    <subcellularLocation>
        <location evidence="1">Cell membrane</location>
        <topology evidence="1">Multi-pass membrane protein</topology>
    </subcellularLocation>
</comment>
<dbReference type="RefSeq" id="WP_203569477.1">
    <property type="nucleotide sequence ID" value="NZ_WOFE01000001.1"/>
</dbReference>
<proteinExistence type="inferred from homology"/>
<reference evidence="9 10" key="1">
    <citation type="submission" date="2019-11" db="EMBL/GenBank/DDBJ databases">
        <title>Novel Deefgea species.</title>
        <authorList>
            <person name="Han J.-H."/>
        </authorList>
    </citation>
    <scope>NUCLEOTIDE SEQUENCE [LARGE SCALE GENOMIC DNA]</scope>
    <source>
        <strain evidence="9 10">LMG 24817</strain>
    </source>
</reference>
<keyword evidence="6 7" id="KW-0472">Membrane</keyword>
<keyword evidence="5 7" id="KW-1133">Transmembrane helix</keyword>
<dbReference type="PANTHER" id="PTHR30012">
    <property type="entry name" value="GENERAL SECRETION PATHWAY PROTEIN"/>
    <property type="match status" value="1"/>
</dbReference>
<feature type="transmembrane region" description="Helical" evidence="7">
    <location>
        <begin position="113"/>
        <end position="133"/>
    </location>
</feature>